<keyword evidence="2" id="KW-1185">Reference proteome</keyword>
<dbReference type="AlphaFoldDB" id="A0AA39MSC8"/>
<proteinExistence type="predicted"/>
<evidence type="ECO:0008006" key="3">
    <source>
        <dbReference type="Google" id="ProtNLM"/>
    </source>
</evidence>
<reference evidence="1" key="1">
    <citation type="submission" date="2023-06" db="EMBL/GenBank/DDBJ databases">
        <authorList>
            <consortium name="Lawrence Berkeley National Laboratory"/>
            <person name="Ahrendt S."/>
            <person name="Sahu N."/>
            <person name="Indic B."/>
            <person name="Wong-Bajracharya J."/>
            <person name="Merenyi Z."/>
            <person name="Ke H.-M."/>
            <person name="Monk M."/>
            <person name="Kocsube S."/>
            <person name="Drula E."/>
            <person name="Lipzen A."/>
            <person name="Balint B."/>
            <person name="Henrissat B."/>
            <person name="Andreopoulos B."/>
            <person name="Martin F.M."/>
            <person name="Harder C.B."/>
            <person name="Rigling D."/>
            <person name="Ford K.L."/>
            <person name="Foster G.D."/>
            <person name="Pangilinan J."/>
            <person name="Papanicolaou A."/>
            <person name="Barry K."/>
            <person name="LaButti K."/>
            <person name="Viragh M."/>
            <person name="Koriabine M."/>
            <person name="Yan M."/>
            <person name="Riley R."/>
            <person name="Champramary S."/>
            <person name="Plett K.L."/>
            <person name="Tsai I.J."/>
            <person name="Slot J."/>
            <person name="Sipos G."/>
            <person name="Plett J."/>
            <person name="Nagy L.G."/>
            <person name="Grigoriev I.V."/>
        </authorList>
    </citation>
    <scope>NUCLEOTIDE SEQUENCE</scope>
    <source>
        <strain evidence="1">CCBAS 213</strain>
    </source>
</reference>
<evidence type="ECO:0000313" key="2">
    <source>
        <dbReference type="Proteomes" id="UP001175211"/>
    </source>
</evidence>
<dbReference type="EMBL" id="JAUEPS010000050">
    <property type="protein sequence ID" value="KAK0445321.1"/>
    <property type="molecule type" value="Genomic_DNA"/>
</dbReference>
<protein>
    <recommendedName>
        <fullName evidence="3">Heterokaryon incompatibility domain-containing protein</fullName>
    </recommendedName>
</protein>
<sequence>MMDKYNPPQVTLSALTETGRDESTIPVLKQRSYTGTNVIPSTLADTPCADLGVRGVFEKLNTTLGTSYTPSPLLFSLLESYIKQGYDFGTVYAHLRFYWFNPAIIEESLHRDEEEDKKMRRKAIVGDRITKRDMPPRRIWDLYANRVVPFWIAVSYWHAISHAWVSEEERMNLMTPINGYEWPVPMPKDADLNLIRIEMLNFGAEYVWLDVLCLRQEYVIREDRYEEDQRKEDQRKEEWKLDVPMIGAVYDGSLRKTVSFPRKSHTVVYLSGLGRPLNFKLGDLESNLCWFNRAWTLQEIPDDSGPLAVGGDTGDAEEEMRMKAYNALEFLRDMRIWVEPFEILSEMRRRVSTKPLDKIAGLIYLLDAESIPIYNGAQSEEDAWAALVDTTSLSLRTELFLCFPGPGNKKKYWHPSWEQVMAHTLPWGNGRHGRNIGCVFRIEEIDSDWYEGPRVDSVYINGLAETSNKTRQGKLFIKDRMGKFCPCTIVADHAYPIRDDWYTLIAQCESYSLGSSRDWVVGRLRHDGKFEKVSVIRLALNDEETRDHWRFRTETWVKTVLC</sequence>
<comment type="caution">
    <text evidence="1">The sequence shown here is derived from an EMBL/GenBank/DDBJ whole genome shotgun (WGS) entry which is preliminary data.</text>
</comment>
<evidence type="ECO:0000313" key="1">
    <source>
        <dbReference type="EMBL" id="KAK0445321.1"/>
    </source>
</evidence>
<dbReference type="Proteomes" id="UP001175211">
    <property type="component" value="Unassembled WGS sequence"/>
</dbReference>
<name>A0AA39MSC8_ARMTA</name>
<gene>
    <name evidence="1" type="ORF">EV420DRAFT_972260</name>
</gene>
<organism evidence="1 2">
    <name type="scientific">Armillaria tabescens</name>
    <name type="common">Ringless honey mushroom</name>
    <name type="synonym">Agaricus tabescens</name>
    <dbReference type="NCBI Taxonomy" id="1929756"/>
    <lineage>
        <taxon>Eukaryota</taxon>
        <taxon>Fungi</taxon>
        <taxon>Dikarya</taxon>
        <taxon>Basidiomycota</taxon>
        <taxon>Agaricomycotina</taxon>
        <taxon>Agaricomycetes</taxon>
        <taxon>Agaricomycetidae</taxon>
        <taxon>Agaricales</taxon>
        <taxon>Marasmiineae</taxon>
        <taxon>Physalacriaceae</taxon>
        <taxon>Desarmillaria</taxon>
    </lineage>
</organism>
<accession>A0AA39MSC8</accession>
<dbReference type="RefSeq" id="XP_060325462.1">
    <property type="nucleotide sequence ID" value="XM_060484215.1"/>
</dbReference>
<dbReference type="GeneID" id="85367763"/>